<dbReference type="PANTHER" id="PTHR11113:SF14">
    <property type="entry name" value="N-ACETYLGLUCOSAMINE-6-PHOSPHATE DEACETYLASE"/>
    <property type="match status" value="1"/>
</dbReference>
<sequence length="398" mass="44071">METEKGQITRIYNGEIITPERNFGVGTVLIAEGKIIGIEPGNYEVPGSIGHDAHGGYIAPGFIDLHTHGAGDSDFMDCTKEDCLTIAREHLRHGTTLLYPTTLASDNQELFRFLDIYDRVKDQRSGAAFGGLHLEGPYFAYAFRGAQDPRYLRNPSPEEYMEILDRSQDIVRWSIAPELPGALEFGDILHRRGILPAIAHTDAIYEDVVEAVKHGFTHITHFYSCMNGVTRRNAFRYAGCVEAGYLLDEITIELITDGVHVPAPLMKLAVKNKGAEKIALVTDSMRGAGMPEGKSILGSRAKGREVLIEDGVAKMPDRQSFAGSVATADRLVRNMYRMGERPLEEAVRMMTLTPAEIMGIADRKGKIAKGYDADIVIFDPDIRINRVFINGETLFEQP</sequence>
<dbReference type="GO" id="GO:0008448">
    <property type="term" value="F:N-acetylglucosamine-6-phosphate deacetylase activity"/>
    <property type="evidence" value="ECO:0007669"/>
    <property type="project" value="UniProtKB-EC"/>
</dbReference>
<evidence type="ECO:0000259" key="8">
    <source>
        <dbReference type="Pfam" id="PF01979"/>
    </source>
</evidence>
<comment type="cofactor">
    <cofactor evidence="7">
        <name>a divalent metal cation</name>
        <dbReference type="ChEBI" id="CHEBI:60240"/>
    </cofactor>
    <text evidence="7">Binds 1 divalent metal cation per subunit.</text>
</comment>
<gene>
    <name evidence="9" type="primary">nagA</name>
    <name evidence="9" type="ORF">BcellWH2_03466</name>
</gene>
<dbReference type="InterPro" id="IPR003764">
    <property type="entry name" value="GlcNAc_6-P_deAcase"/>
</dbReference>
<dbReference type="InterPro" id="IPR011059">
    <property type="entry name" value="Metal-dep_hydrolase_composite"/>
</dbReference>
<evidence type="ECO:0000313" key="10">
    <source>
        <dbReference type="Proteomes" id="UP000061809"/>
    </source>
</evidence>
<evidence type="ECO:0000256" key="7">
    <source>
        <dbReference type="PIRSR" id="PIRSR038994-3"/>
    </source>
</evidence>
<dbReference type="EC" id="3.5.1.25" evidence="9"/>
<feature type="binding site" evidence="7">
    <location>
        <position position="200"/>
    </location>
    <ligand>
        <name>Zn(2+)</name>
        <dbReference type="ChEBI" id="CHEBI:29105"/>
    </ligand>
</feature>
<feature type="binding site" evidence="7">
    <location>
        <position position="135"/>
    </location>
    <ligand>
        <name>Zn(2+)</name>
        <dbReference type="ChEBI" id="CHEBI:29105"/>
    </ligand>
</feature>
<keyword evidence="3 5" id="KW-0378">Hydrolase</keyword>
<dbReference type="CDD" id="cd00854">
    <property type="entry name" value="NagA"/>
    <property type="match status" value="1"/>
</dbReference>
<dbReference type="GO" id="GO:0006046">
    <property type="term" value="P:N-acetylglucosamine catabolic process"/>
    <property type="evidence" value="ECO:0007669"/>
    <property type="project" value="TreeGrafter"/>
</dbReference>
<comment type="similarity">
    <text evidence="1 5">Belongs to the metallo-dependent hydrolases superfamily. NagA family.</text>
</comment>
<evidence type="ECO:0000256" key="4">
    <source>
        <dbReference type="ARBA" id="ARBA00023277"/>
    </source>
</evidence>
<dbReference type="Pfam" id="PF01979">
    <property type="entry name" value="Amidohydro_1"/>
    <property type="match status" value="1"/>
</dbReference>
<protein>
    <submittedName>
        <fullName evidence="9">N-acetylglucosamine-6-phosphate deacetylase</fullName>
        <ecNumber evidence="9">3.5.1.25</ecNumber>
    </submittedName>
</protein>
<reference evidence="9 10" key="1">
    <citation type="journal article" date="2015" name="Science">
        <title>Genetic determinants of in vivo fitness and diet responsiveness in multiple human gut Bacteroides.</title>
        <authorList>
            <person name="Wu M."/>
            <person name="McNulty N.P."/>
            <person name="Rodionov D.A."/>
            <person name="Khoroshkin M.S."/>
            <person name="Griffin N.W."/>
            <person name="Cheng J."/>
            <person name="Latreille P."/>
            <person name="Kerstetter R.A."/>
            <person name="Terrapon N."/>
            <person name="Henrissat B."/>
            <person name="Osterman A.L."/>
            <person name="Gordon J.I."/>
        </authorList>
    </citation>
    <scope>NUCLEOTIDE SEQUENCE [LARGE SCALE GENOMIC DNA]</scope>
    <source>
        <strain evidence="9 10">WH2</strain>
    </source>
</reference>
<name>A0A0P0G9J0_9BACE</name>
<dbReference type="AlphaFoldDB" id="A0A0P0G9J0"/>
<organism evidence="9 10">
    <name type="scientific">Bacteroides cellulosilyticus</name>
    <dbReference type="NCBI Taxonomy" id="246787"/>
    <lineage>
        <taxon>Bacteria</taxon>
        <taxon>Pseudomonadati</taxon>
        <taxon>Bacteroidota</taxon>
        <taxon>Bacteroidia</taxon>
        <taxon>Bacteroidales</taxon>
        <taxon>Bacteroidaceae</taxon>
        <taxon>Bacteroides</taxon>
    </lineage>
</organism>
<feature type="active site" description="Proton donor/acceptor" evidence="6">
    <location>
        <position position="283"/>
    </location>
</feature>
<evidence type="ECO:0000313" key="9">
    <source>
        <dbReference type="EMBL" id="ALJ60695.1"/>
    </source>
</evidence>
<keyword evidence="2 7" id="KW-0479">Metal-binding</keyword>
<evidence type="ECO:0000256" key="5">
    <source>
        <dbReference type="PIRNR" id="PIRNR038994"/>
    </source>
</evidence>
<dbReference type="PANTHER" id="PTHR11113">
    <property type="entry name" value="N-ACETYLGLUCOSAMINE-6-PHOSPHATE DEACETYLASE"/>
    <property type="match status" value="1"/>
</dbReference>
<evidence type="ECO:0000256" key="1">
    <source>
        <dbReference type="ARBA" id="ARBA00010716"/>
    </source>
</evidence>
<dbReference type="NCBIfam" id="TIGR00221">
    <property type="entry name" value="nagA"/>
    <property type="match status" value="1"/>
</dbReference>
<dbReference type="GO" id="GO:0046872">
    <property type="term" value="F:metal ion binding"/>
    <property type="evidence" value="ECO:0007669"/>
    <property type="project" value="UniProtKB-KW"/>
</dbReference>
<evidence type="ECO:0000256" key="6">
    <source>
        <dbReference type="PIRSR" id="PIRSR038994-1"/>
    </source>
</evidence>
<dbReference type="Proteomes" id="UP000061809">
    <property type="component" value="Chromosome"/>
</dbReference>
<dbReference type="Gene3D" id="2.30.40.10">
    <property type="entry name" value="Urease, subunit C, domain 1"/>
    <property type="match status" value="1"/>
</dbReference>
<keyword evidence="4 5" id="KW-0119">Carbohydrate metabolism</keyword>
<dbReference type="KEGG" id="bcel:BcellWH2_03466"/>
<dbReference type="InterPro" id="IPR006680">
    <property type="entry name" value="Amidohydro-rel"/>
</dbReference>
<dbReference type="Gene3D" id="3.20.20.140">
    <property type="entry name" value="Metal-dependent hydrolases"/>
    <property type="match status" value="1"/>
</dbReference>
<evidence type="ECO:0000256" key="3">
    <source>
        <dbReference type="ARBA" id="ARBA00022801"/>
    </source>
</evidence>
<proteinExistence type="inferred from homology"/>
<evidence type="ECO:0000256" key="2">
    <source>
        <dbReference type="ARBA" id="ARBA00022723"/>
    </source>
</evidence>
<dbReference type="PIRSF" id="PIRSF038994">
    <property type="entry name" value="NagA"/>
    <property type="match status" value="1"/>
</dbReference>
<dbReference type="EMBL" id="CP012801">
    <property type="protein sequence ID" value="ALJ60695.1"/>
    <property type="molecule type" value="Genomic_DNA"/>
</dbReference>
<dbReference type="InterPro" id="IPR032466">
    <property type="entry name" value="Metal_Hydrolase"/>
</dbReference>
<dbReference type="PATRIC" id="fig|246787.4.peg.3583"/>
<dbReference type="RefSeq" id="WP_029426688.1">
    <property type="nucleotide sequence ID" value="NZ_CP012801.1"/>
</dbReference>
<feature type="domain" description="Amidohydrolase-related" evidence="8">
    <location>
        <begin position="57"/>
        <end position="393"/>
    </location>
</feature>
<accession>A0A0P0G9J0</accession>
<dbReference type="SUPFAM" id="SSF51338">
    <property type="entry name" value="Composite domain of metallo-dependent hydrolases"/>
    <property type="match status" value="1"/>
</dbReference>
<dbReference type="SUPFAM" id="SSF51556">
    <property type="entry name" value="Metallo-dependent hydrolases"/>
    <property type="match status" value="1"/>
</dbReference>
<feature type="binding site" evidence="7">
    <location>
        <position position="221"/>
    </location>
    <ligand>
        <name>Zn(2+)</name>
        <dbReference type="ChEBI" id="CHEBI:29105"/>
    </ligand>
</feature>